<dbReference type="Pfam" id="PF00873">
    <property type="entry name" value="ACR_tran"/>
    <property type="match status" value="1"/>
</dbReference>
<feature type="transmembrane region" description="Helical" evidence="1">
    <location>
        <begin position="371"/>
        <end position="391"/>
    </location>
</feature>
<comment type="caution">
    <text evidence="2">The sequence shown here is derived from an EMBL/GenBank/DDBJ whole genome shotgun (WGS) entry which is preliminary data.</text>
</comment>
<dbReference type="Gene3D" id="1.20.1640.10">
    <property type="entry name" value="Multidrug efflux transporter AcrB transmembrane domain"/>
    <property type="match status" value="2"/>
</dbReference>
<evidence type="ECO:0000313" key="2">
    <source>
        <dbReference type="EMBL" id="NMG73923.1"/>
    </source>
</evidence>
<dbReference type="RefSeq" id="WP_169259064.1">
    <property type="nucleotide sequence ID" value="NZ_WTVQ01000004.1"/>
</dbReference>
<dbReference type="Gene3D" id="3.30.2090.10">
    <property type="entry name" value="Multidrug efflux transporter AcrB TolC docking domain, DN and DC subdomains"/>
    <property type="match status" value="2"/>
</dbReference>
<keyword evidence="1" id="KW-0812">Transmembrane</keyword>
<feature type="transmembrane region" description="Helical" evidence="1">
    <location>
        <begin position="472"/>
        <end position="497"/>
    </location>
</feature>
<evidence type="ECO:0000256" key="1">
    <source>
        <dbReference type="SAM" id="Phobius"/>
    </source>
</evidence>
<keyword evidence="1" id="KW-0472">Membrane</keyword>
<feature type="transmembrane region" description="Helical" evidence="1">
    <location>
        <begin position="953"/>
        <end position="974"/>
    </location>
</feature>
<keyword evidence="1" id="KW-1133">Transmembrane helix</keyword>
<dbReference type="Gene3D" id="3.30.70.1430">
    <property type="entry name" value="Multidrug efflux transporter AcrB pore domain"/>
    <property type="match status" value="2"/>
</dbReference>
<feature type="transmembrane region" description="Helical" evidence="1">
    <location>
        <begin position="899"/>
        <end position="918"/>
    </location>
</feature>
<sequence length="1075" mass="117886">MSDAAHAPEGRFNISAWGLRHQSLVLYFMAVLAIIGLYSYTRLGQSEDPPFTFKVMVIRTEWPGSGAEEVARQVTDKIEKKLQEVAQVDVLRSFSRPGESMVFFLAKDSTPAREMPEVWYQVRKKIGDIRHTLPQGIVGPSFNDEFGDTYGNIFALVGEGLDDADLKRYAEAIRSELLRVPDVAKVSFFGEQPQRVYIELSNTKLATFGLSVRDIVAALAGQNATAGAGFFETADERVWLRPSGAFEDLDAIRDTVIRAQGRSFRLGDVADVRRGFADPPRERMRFKGQDAFGIGVSMRAGGDIVALGRHLDDAVARIEAQLPVGVRFERVADQPRAVSRSVGEFVQVLTEAVVIVMAVSLLSLGLRTGVVVLVIIPVVLAITFLFMHLFNIGLHKISLGALILALGLLVDDAIIAVEMMATKMEEGWERAKAASFAYTSTSMPMLSGTLVTAAGFLPIATAASSTGEYTRSIFQVTVIALLVSWIAAVLFVPWLGFHLLPDFRAQKQNGKPSLLARTLGRLSPRLGRRLADRAAHAHELHDEYAIYHTRFYTRFRALVDACVAHRWRVIVLTILIFVGSLVVFGRFVPQQFFPDSTRPELLIDLRLAEGASHPATERAVKRVEAFLDEQPGIDNYVAWVGGGSPRFYLPLDQQLPQTSFAQFVVLTEGPAAREALRTKLIELFDHAPAEFIGVVNRLENGPPVGFPVQYRVSGQDLDEVRRTAHQVAKAMRTHQQLANVHLDWEEPSKRVRLKVDQDKARLLGLTSQDVATLLNTSLQGLTVTQFRDGTETIDVMLRGAESERVHLGLLPDLAIPAANSRSVSLAQIATAEYGFEQGVIWRRNRIPTVTVRANLYGTVQPSQVVAQLAQPIAGIQAALPLGYRVEVGGAVEESAKGGGSVAVGMPLFLIVVFTVLMLQLQSFSLVAMVILTAPLGMIGVTAFLLAFNKPFGFVAMLGTIALSGMIMRNSVILIDQIRQDREAGRSAWDAIVESTVRRFRPIMLTAAAAILAMIPLSRSAFFGPMAVAIMGGLTVATILTMLFLPALYAAWYRVRREPEAPRGQSPTGIATQQVR</sequence>
<feature type="transmembrane region" description="Helical" evidence="1">
    <location>
        <begin position="24"/>
        <end position="41"/>
    </location>
</feature>
<dbReference type="SUPFAM" id="SSF82714">
    <property type="entry name" value="Multidrug efflux transporter AcrB TolC docking domain, DN and DC subdomains"/>
    <property type="match status" value="2"/>
</dbReference>
<dbReference type="SUPFAM" id="SSF82866">
    <property type="entry name" value="Multidrug efflux transporter AcrB transmembrane domain"/>
    <property type="match status" value="2"/>
</dbReference>
<name>A0ABX1Q6I5_9RHOO</name>
<feature type="transmembrane region" description="Helical" evidence="1">
    <location>
        <begin position="345"/>
        <end position="364"/>
    </location>
</feature>
<proteinExistence type="predicted"/>
<feature type="transmembrane region" description="Helical" evidence="1">
    <location>
        <begin position="925"/>
        <end position="947"/>
    </location>
</feature>
<reference evidence="2 3" key="1">
    <citation type="submission" date="2019-12" db="EMBL/GenBank/DDBJ databases">
        <title>Comparative genomics gives insights into the taxonomy of the Azoarcus-Aromatoleum group and reveals separate origins of nif in the plant-associated Azoarcus and non-plant-associated Aromatoleum sub-groups.</title>
        <authorList>
            <person name="Lafos M."/>
            <person name="Maluk M."/>
            <person name="Batista M."/>
            <person name="Junghare M."/>
            <person name="Carmona M."/>
            <person name="Faoro H."/>
            <person name="Cruz L.M."/>
            <person name="Battistoni F."/>
            <person name="De Souza E."/>
            <person name="Pedrosa F."/>
            <person name="Chen W.-M."/>
            <person name="Poole P.S."/>
            <person name="Dixon R.A."/>
            <person name="James E.K."/>
        </authorList>
    </citation>
    <scope>NUCLEOTIDE SEQUENCE [LARGE SCALE GENOMIC DNA]</scope>
    <source>
        <strain evidence="2 3">22Lin</strain>
    </source>
</reference>
<gene>
    <name evidence="2" type="ORF">GPA25_04030</name>
</gene>
<dbReference type="EMBL" id="WTVQ01000004">
    <property type="protein sequence ID" value="NMG73923.1"/>
    <property type="molecule type" value="Genomic_DNA"/>
</dbReference>
<accession>A0ABX1Q6I5</accession>
<dbReference type="SUPFAM" id="SSF82693">
    <property type="entry name" value="Multidrug efflux transporter AcrB pore domain, PN1, PN2, PC1 and PC2 subdomains"/>
    <property type="match status" value="2"/>
</dbReference>
<dbReference type="PRINTS" id="PR00702">
    <property type="entry name" value="ACRIFLAVINRP"/>
</dbReference>
<dbReference type="Proteomes" id="UP000648984">
    <property type="component" value="Unassembled WGS sequence"/>
</dbReference>
<dbReference type="PANTHER" id="PTHR32063">
    <property type="match status" value="1"/>
</dbReference>
<dbReference type="Gene3D" id="3.30.70.1320">
    <property type="entry name" value="Multidrug efflux transporter AcrB pore domain like"/>
    <property type="match status" value="1"/>
</dbReference>
<organism evidence="2 3">
    <name type="scientific">Aromatoleum diolicum</name>
    <dbReference type="NCBI Taxonomy" id="75796"/>
    <lineage>
        <taxon>Bacteria</taxon>
        <taxon>Pseudomonadati</taxon>
        <taxon>Pseudomonadota</taxon>
        <taxon>Betaproteobacteria</taxon>
        <taxon>Rhodocyclales</taxon>
        <taxon>Rhodocyclaceae</taxon>
        <taxon>Aromatoleum</taxon>
    </lineage>
</organism>
<feature type="transmembrane region" description="Helical" evidence="1">
    <location>
        <begin position="569"/>
        <end position="588"/>
    </location>
</feature>
<keyword evidence="3" id="KW-1185">Reference proteome</keyword>
<feature type="transmembrane region" description="Helical" evidence="1">
    <location>
        <begin position="1002"/>
        <end position="1021"/>
    </location>
</feature>
<dbReference type="PANTHER" id="PTHR32063:SF18">
    <property type="entry name" value="CATION EFFLUX SYSTEM PROTEIN"/>
    <property type="match status" value="1"/>
</dbReference>
<dbReference type="InterPro" id="IPR027463">
    <property type="entry name" value="AcrB_DN_DC_subdom"/>
</dbReference>
<feature type="transmembrane region" description="Helical" evidence="1">
    <location>
        <begin position="436"/>
        <end position="460"/>
    </location>
</feature>
<evidence type="ECO:0000313" key="3">
    <source>
        <dbReference type="Proteomes" id="UP000648984"/>
    </source>
</evidence>
<feature type="transmembrane region" description="Helical" evidence="1">
    <location>
        <begin position="1027"/>
        <end position="1052"/>
    </location>
</feature>
<feature type="transmembrane region" description="Helical" evidence="1">
    <location>
        <begin position="397"/>
        <end position="415"/>
    </location>
</feature>
<dbReference type="Gene3D" id="3.30.70.1440">
    <property type="entry name" value="Multidrug efflux transporter AcrB pore domain"/>
    <property type="match status" value="1"/>
</dbReference>
<dbReference type="InterPro" id="IPR001036">
    <property type="entry name" value="Acrflvin-R"/>
</dbReference>
<protein>
    <submittedName>
        <fullName evidence="2">MMPL family transporter</fullName>
    </submittedName>
</protein>